<reference evidence="1" key="1">
    <citation type="submission" date="2021-05" db="EMBL/GenBank/DDBJ databases">
        <authorList>
            <person name="Alioto T."/>
            <person name="Alioto T."/>
            <person name="Gomez Garrido J."/>
        </authorList>
    </citation>
    <scope>NUCLEOTIDE SEQUENCE</scope>
</reference>
<accession>A0A8D8R891</accession>
<dbReference type="AlphaFoldDB" id="A0A8D8R891"/>
<proteinExistence type="predicted"/>
<evidence type="ECO:0000313" key="1">
    <source>
        <dbReference type="EMBL" id="CAG6644606.1"/>
    </source>
</evidence>
<organism evidence="1">
    <name type="scientific">Cacopsylla melanoneura</name>
    <dbReference type="NCBI Taxonomy" id="428564"/>
    <lineage>
        <taxon>Eukaryota</taxon>
        <taxon>Metazoa</taxon>
        <taxon>Ecdysozoa</taxon>
        <taxon>Arthropoda</taxon>
        <taxon>Hexapoda</taxon>
        <taxon>Insecta</taxon>
        <taxon>Pterygota</taxon>
        <taxon>Neoptera</taxon>
        <taxon>Paraneoptera</taxon>
        <taxon>Hemiptera</taxon>
        <taxon>Sternorrhyncha</taxon>
        <taxon>Psylloidea</taxon>
        <taxon>Psyllidae</taxon>
        <taxon>Psyllinae</taxon>
        <taxon>Cacopsylla</taxon>
    </lineage>
</organism>
<dbReference type="EMBL" id="HBUF01132857">
    <property type="protein sequence ID" value="CAG6644606.1"/>
    <property type="molecule type" value="Transcribed_RNA"/>
</dbReference>
<protein>
    <submittedName>
        <fullName evidence="1">Uncharacterized protein</fullName>
    </submittedName>
</protein>
<name>A0A8D8R891_9HEMI</name>
<sequence length="112" mass="13675">MGTCMNPCMGRNLRRFFWPEPTSTAHEVMLQTTPQRRNIANMATKNITLTFLPLRWKHKFLGRRINCVDWKEAYESHWRQEVIRFPRSVLQNRQTREVRNSVRLFKRKIKMR</sequence>